<feature type="active site" evidence="19">
    <location>
        <position position="166"/>
    </location>
</feature>
<comment type="subcellular location">
    <subcellularLocation>
        <location evidence="3 19">Cytoplasm</location>
    </subcellularLocation>
</comment>
<dbReference type="NCBIfam" id="NF000755">
    <property type="entry name" value="PRK00046.1"/>
    <property type="match status" value="1"/>
</dbReference>
<dbReference type="RefSeq" id="WP_369328714.1">
    <property type="nucleotide sequence ID" value="NZ_JAULBC010000002.1"/>
</dbReference>
<protein>
    <recommendedName>
        <fullName evidence="6 19">UDP-N-acetylenolpyruvoylglucosamine reductase</fullName>
        <ecNumber evidence="5 19">1.3.1.98</ecNumber>
    </recommendedName>
    <alternativeName>
        <fullName evidence="17 19">UDP-N-acetylmuramate dehydrogenase</fullName>
    </alternativeName>
</protein>
<dbReference type="SUPFAM" id="SSF56194">
    <property type="entry name" value="Uridine diphospho-N-Acetylenolpyruvylglucosamine reductase, MurB, C-terminal domain"/>
    <property type="match status" value="1"/>
</dbReference>
<evidence type="ECO:0000313" key="22">
    <source>
        <dbReference type="Proteomes" id="UP001560573"/>
    </source>
</evidence>
<comment type="caution">
    <text evidence="21">The sequence shown here is derived from an EMBL/GenBank/DDBJ whole genome shotgun (WGS) entry which is preliminary data.</text>
</comment>
<evidence type="ECO:0000256" key="8">
    <source>
        <dbReference type="ARBA" id="ARBA00022618"/>
    </source>
</evidence>
<evidence type="ECO:0000256" key="14">
    <source>
        <dbReference type="ARBA" id="ARBA00023002"/>
    </source>
</evidence>
<evidence type="ECO:0000256" key="6">
    <source>
        <dbReference type="ARBA" id="ARBA00015188"/>
    </source>
</evidence>
<comment type="similarity">
    <text evidence="19">Belongs to the MurB family.</text>
</comment>
<keyword evidence="12 19" id="KW-0133">Cell shape</keyword>
<keyword evidence="8 19" id="KW-0132">Cell division</keyword>
<keyword evidence="22" id="KW-1185">Reference proteome</keyword>
<dbReference type="PROSITE" id="PS51387">
    <property type="entry name" value="FAD_PCMH"/>
    <property type="match status" value="1"/>
</dbReference>
<keyword evidence="9 19" id="KW-0285">Flavoprotein</keyword>
<comment type="cofactor">
    <cofactor evidence="1 19">
        <name>FAD</name>
        <dbReference type="ChEBI" id="CHEBI:57692"/>
    </cofactor>
</comment>
<sequence length="340" mass="38217">MQILENVSLKQYNTFGIEATARYFSAFQSVSDLEELLSYKEKLSADNSLLPLGGGSNILFTKNFDGLVLKNELKGIEVVREDEMFFYVKAQAGENWHSFVLYCIEHNYAGIENLSLIPGCVGASPMQNIGAYGVEIKDVFESLEAYDLLEKTIVTFNLNDCEFGYRESIFKRKYKNRFIILSVTYKLRKLPVFNTSYGAIEQELDKMQVSALSIQAISQAVINIRTSKLPNPAEIGNAGSFFKNPQIGTDAYIQLKEQYPSIPGYTVDQQHTKIAAGWLIEQCGWKGYREGDAGCHARQALVLVNYGHAKGSEIFSLSEKIISSVRDKFGIELEREVNIL</sequence>
<feature type="domain" description="FAD-binding PCMH-type" evidence="20">
    <location>
        <begin position="16"/>
        <end position="190"/>
    </location>
</feature>
<evidence type="ECO:0000256" key="12">
    <source>
        <dbReference type="ARBA" id="ARBA00022960"/>
    </source>
</evidence>
<evidence type="ECO:0000256" key="16">
    <source>
        <dbReference type="ARBA" id="ARBA00023316"/>
    </source>
</evidence>
<organism evidence="21 22">
    <name type="scientific">Danxiaibacter flavus</name>
    <dbReference type="NCBI Taxonomy" id="3049108"/>
    <lineage>
        <taxon>Bacteria</taxon>
        <taxon>Pseudomonadati</taxon>
        <taxon>Bacteroidota</taxon>
        <taxon>Chitinophagia</taxon>
        <taxon>Chitinophagales</taxon>
        <taxon>Chitinophagaceae</taxon>
        <taxon>Danxiaibacter</taxon>
    </lineage>
</organism>
<evidence type="ECO:0000256" key="4">
    <source>
        <dbReference type="ARBA" id="ARBA00004752"/>
    </source>
</evidence>
<keyword evidence="7 19" id="KW-0963">Cytoplasm</keyword>
<dbReference type="GO" id="GO:0008762">
    <property type="term" value="F:UDP-N-acetylmuramate dehydrogenase activity"/>
    <property type="evidence" value="ECO:0007669"/>
    <property type="project" value="UniProtKB-EC"/>
</dbReference>
<dbReference type="EC" id="1.3.1.98" evidence="5 19"/>
<evidence type="ECO:0000256" key="9">
    <source>
        <dbReference type="ARBA" id="ARBA00022630"/>
    </source>
</evidence>
<keyword evidence="13 19" id="KW-0573">Peptidoglycan synthesis</keyword>
<dbReference type="PANTHER" id="PTHR21071:SF4">
    <property type="entry name" value="UDP-N-ACETYLENOLPYRUVOYLGLUCOSAMINE REDUCTASE"/>
    <property type="match status" value="1"/>
</dbReference>
<dbReference type="PANTHER" id="PTHR21071">
    <property type="entry name" value="UDP-N-ACETYLENOLPYRUVOYLGLUCOSAMINE REDUCTASE"/>
    <property type="match status" value="1"/>
</dbReference>
<evidence type="ECO:0000256" key="3">
    <source>
        <dbReference type="ARBA" id="ARBA00004496"/>
    </source>
</evidence>
<dbReference type="SUPFAM" id="SSF56176">
    <property type="entry name" value="FAD-binding/transporter-associated domain-like"/>
    <property type="match status" value="1"/>
</dbReference>
<dbReference type="NCBIfam" id="TIGR00179">
    <property type="entry name" value="murB"/>
    <property type="match status" value="1"/>
</dbReference>
<dbReference type="InterPro" id="IPR036635">
    <property type="entry name" value="MurB_C_sf"/>
</dbReference>
<reference evidence="21 22" key="1">
    <citation type="submission" date="2023-07" db="EMBL/GenBank/DDBJ databases">
        <authorList>
            <person name="Lian W.-H."/>
        </authorList>
    </citation>
    <scope>NUCLEOTIDE SEQUENCE [LARGE SCALE GENOMIC DNA]</scope>
    <source>
        <strain evidence="21 22">SYSU DXS3180</strain>
    </source>
</reference>
<evidence type="ECO:0000256" key="10">
    <source>
        <dbReference type="ARBA" id="ARBA00022827"/>
    </source>
</evidence>
<comment type="function">
    <text evidence="2 19">Cell wall formation.</text>
</comment>
<dbReference type="InterPro" id="IPR003170">
    <property type="entry name" value="MurB"/>
</dbReference>
<evidence type="ECO:0000256" key="15">
    <source>
        <dbReference type="ARBA" id="ARBA00023306"/>
    </source>
</evidence>
<evidence type="ECO:0000256" key="13">
    <source>
        <dbReference type="ARBA" id="ARBA00022984"/>
    </source>
</evidence>
<evidence type="ECO:0000256" key="17">
    <source>
        <dbReference type="ARBA" id="ARBA00031026"/>
    </source>
</evidence>
<dbReference type="InterPro" id="IPR011601">
    <property type="entry name" value="MurB_C"/>
</dbReference>
<evidence type="ECO:0000256" key="11">
    <source>
        <dbReference type="ARBA" id="ARBA00022857"/>
    </source>
</evidence>
<evidence type="ECO:0000313" key="21">
    <source>
        <dbReference type="EMBL" id="MEX6687310.1"/>
    </source>
</evidence>
<dbReference type="Pfam" id="PF02873">
    <property type="entry name" value="MurB_C"/>
    <property type="match status" value="1"/>
</dbReference>
<evidence type="ECO:0000256" key="1">
    <source>
        <dbReference type="ARBA" id="ARBA00001974"/>
    </source>
</evidence>
<evidence type="ECO:0000256" key="19">
    <source>
        <dbReference type="HAMAP-Rule" id="MF_00037"/>
    </source>
</evidence>
<dbReference type="InterPro" id="IPR006094">
    <property type="entry name" value="Oxid_FAD_bind_N"/>
</dbReference>
<feature type="active site" description="Proton donor" evidence="19">
    <location>
        <position position="240"/>
    </location>
</feature>
<name>A0ABV3ZCT0_9BACT</name>
<dbReference type="HAMAP" id="MF_00037">
    <property type="entry name" value="MurB"/>
    <property type="match status" value="1"/>
</dbReference>
<evidence type="ECO:0000256" key="7">
    <source>
        <dbReference type="ARBA" id="ARBA00022490"/>
    </source>
</evidence>
<evidence type="ECO:0000256" key="18">
    <source>
        <dbReference type="ARBA" id="ARBA00048914"/>
    </source>
</evidence>
<dbReference type="Gene3D" id="3.30.465.10">
    <property type="match status" value="1"/>
</dbReference>
<proteinExistence type="inferred from homology"/>
<evidence type="ECO:0000256" key="5">
    <source>
        <dbReference type="ARBA" id="ARBA00012518"/>
    </source>
</evidence>
<dbReference type="InterPro" id="IPR036318">
    <property type="entry name" value="FAD-bd_PCMH-like_sf"/>
</dbReference>
<evidence type="ECO:0000256" key="2">
    <source>
        <dbReference type="ARBA" id="ARBA00003921"/>
    </source>
</evidence>
<dbReference type="Pfam" id="PF01565">
    <property type="entry name" value="FAD_binding_4"/>
    <property type="match status" value="1"/>
</dbReference>
<keyword evidence="14 19" id="KW-0560">Oxidoreductase</keyword>
<feature type="active site" evidence="19">
    <location>
        <position position="336"/>
    </location>
</feature>
<comment type="catalytic activity">
    <reaction evidence="18 19">
        <text>UDP-N-acetyl-alpha-D-muramate + NADP(+) = UDP-N-acetyl-3-O-(1-carboxyvinyl)-alpha-D-glucosamine + NADPH + H(+)</text>
        <dbReference type="Rhea" id="RHEA:12248"/>
        <dbReference type="ChEBI" id="CHEBI:15378"/>
        <dbReference type="ChEBI" id="CHEBI:57783"/>
        <dbReference type="ChEBI" id="CHEBI:58349"/>
        <dbReference type="ChEBI" id="CHEBI:68483"/>
        <dbReference type="ChEBI" id="CHEBI:70757"/>
        <dbReference type="EC" id="1.3.1.98"/>
    </reaction>
</comment>
<evidence type="ECO:0000259" key="20">
    <source>
        <dbReference type="PROSITE" id="PS51387"/>
    </source>
</evidence>
<accession>A0ABV3ZCT0</accession>
<keyword evidence="16 19" id="KW-0961">Cell wall biogenesis/degradation</keyword>
<dbReference type="InterPro" id="IPR016166">
    <property type="entry name" value="FAD-bd_PCMH"/>
</dbReference>
<dbReference type="EMBL" id="JAULBC010000002">
    <property type="protein sequence ID" value="MEX6687310.1"/>
    <property type="molecule type" value="Genomic_DNA"/>
</dbReference>
<comment type="pathway">
    <text evidence="4 19">Cell wall biogenesis; peptidoglycan biosynthesis.</text>
</comment>
<keyword evidence="11 19" id="KW-0521">NADP</keyword>
<gene>
    <name evidence="19 21" type="primary">murB</name>
    <name evidence="21" type="ORF">QTN47_07375</name>
</gene>
<dbReference type="Gene3D" id="3.30.43.10">
    <property type="entry name" value="Uridine Diphospho-n-acetylenolpyruvylglucosamine Reductase, domain 2"/>
    <property type="match status" value="1"/>
</dbReference>
<keyword evidence="15 19" id="KW-0131">Cell cycle</keyword>
<dbReference type="InterPro" id="IPR016169">
    <property type="entry name" value="FAD-bd_PCMH_sub2"/>
</dbReference>
<dbReference type="Gene3D" id="3.90.78.10">
    <property type="entry name" value="UDP-N-acetylenolpyruvoylglucosamine reductase, C-terminal domain"/>
    <property type="match status" value="1"/>
</dbReference>
<dbReference type="InterPro" id="IPR016167">
    <property type="entry name" value="FAD-bd_PCMH_sub1"/>
</dbReference>
<dbReference type="Proteomes" id="UP001560573">
    <property type="component" value="Unassembled WGS sequence"/>
</dbReference>
<keyword evidence="10 19" id="KW-0274">FAD</keyword>